<name>A0A0P1GF59_9RHOB</name>
<dbReference type="STRING" id="928856.SAMN04488049_10135"/>
<accession>A0A0P1GF59</accession>
<proteinExistence type="predicted"/>
<evidence type="ECO:0000313" key="1">
    <source>
        <dbReference type="EMBL" id="CUH79982.1"/>
    </source>
</evidence>
<dbReference type="OrthoDB" id="7772846at2"/>
<keyword evidence="2" id="KW-1185">Reference proteome</keyword>
<gene>
    <name evidence="1" type="ORF">TRM7557_02683</name>
</gene>
<dbReference type="AlphaFoldDB" id="A0A0P1GF59"/>
<sequence>MSTLKLHKIRFQNGLWEGLLEAPDATDAPAVQVLHLDRPLTEVNLAPEPEGNQWSLSFKVPNSALTDGVQSFLICDQSSNETLGELTLIAGDAVADDLRAEVELLRAELDMLKGAFRRHCRDTQHDG</sequence>
<protein>
    <submittedName>
        <fullName evidence="1">Uncharacterized protein</fullName>
    </submittedName>
</protein>
<reference evidence="1 2" key="1">
    <citation type="submission" date="2015-09" db="EMBL/GenBank/DDBJ databases">
        <authorList>
            <consortium name="Swine Surveillance"/>
        </authorList>
    </citation>
    <scope>NUCLEOTIDE SEQUENCE [LARGE SCALE GENOMIC DNA]</scope>
    <source>
        <strain evidence="1 2">CECT 7557</strain>
    </source>
</reference>
<organism evidence="1 2">
    <name type="scientific">Tritonibacter multivorans</name>
    <dbReference type="NCBI Taxonomy" id="928856"/>
    <lineage>
        <taxon>Bacteria</taxon>
        <taxon>Pseudomonadati</taxon>
        <taxon>Pseudomonadota</taxon>
        <taxon>Alphaproteobacteria</taxon>
        <taxon>Rhodobacterales</taxon>
        <taxon>Paracoccaceae</taxon>
        <taxon>Tritonibacter</taxon>
    </lineage>
</organism>
<dbReference type="RefSeq" id="WP_058290677.1">
    <property type="nucleotide sequence ID" value="NZ_CYSD01000037.1"/>
</dbReference>
<dbReference type="Proteomes" id="UP000052022">
    <property type="component" value="Unassembled WGS sequence"/>
</dbReference>
<dbReference type="EMBL" id="CYSD01000037">
    <property type="protein sequence ID" value="CUH79982.1"/>
    <property type="molecule type" value="Genomic_DNA"/>
</dbReference>
<evidence type="ECO:0000313" key="2">
    <source>
        <dbReference type="Proteomes" id="UP000052022"/>
    </source>
</evidence>